<dbReference type="InterPro" id="IPR001433">
    <property type="entry name" value="OxRdtase_FAD/NAD-bd"/>
</dbReference>
<dbReference type="FunFam" id="3.40.50.80:FF:000001">
    <property type="entry name" value="NADPH--cytochrome P450 reductase 1"/>
    <property type="match status" value="1"/>
</dbReference>
<name>A0A1E2RVE1_9HYPH</name>
<feature type="binding site" evidence="12">
    <location>
        <begin position="162"/>
        <end position="171"/>
    </location>
    <ligand>
        <name>FMN</name>
        <dbReference type="ChEBI" id="CHEBI:58210"/>
    </ligand>
</feature>
<evidence type="ECO:0000313" key="16">
    <source>
        <dbReference type="Proteomes" id="UP000095087"/>
    </source>
</evidence>
<dbReference type="AlphaFoldDB" id="A0A1E2RVE1"/>
<dbReference type="EC" id="1.8.1.2" evidence="11"/>
<comment type="caution">
    <text evidence="15">The sequence shown here is derived from an EMBL/GenBank/DDBJ whole genome shotgun (WGS) entry which is preliminary data.</text>
</comment>
<dbReference type="NCBIfam" id="TIGR01931">
    <property type="entry name" value="cysJ"/>
    <property type="match status" value="1"/>
</dbReference>
<dbReference type="InterPro" id="IPR023173">
    <property type="entry name" value="NADPH_Cyt_P450_Rdtase_alpha"/>
</dbReference>
<dbReference type="PANTHER" id="PTHR19384:SF128">
    <property type="entry name" value="NADPH OXIDOREDUCTASE A"/>
    <property type="match status" value="1"/>
</dbReference>
<keyword evidence="4 11" id="KW-0288">FMN</keyword>
<comment type="catalytic activity">
    <reaction evidence="10 11">
        <text>hydrogen sulfide + 3 NADP(+) + 3 H2O = sulfite + 3 NADPH + 4 H(+)</text>
        <dbReference type="Rhea" id="RHEA:13801"/>
        <dbReference type="ChEBI" id="CHEBI:15377"/>
        <dbReference type="ChEBI" id="CHEBI:15378"/>
        <dbReference type="ChEBI" id="CHEBI:17359"/>
        <dbReference type="ChEBI" id="CHEBI:29919"/>
        <dbReference type="ChEBI" id="CHEBI:57783"/>
        <dbReference type="ChEBI" id="CHEBI:58349"/>
        <dbReference type="EC" id="1.8.1.2"/>
    </reaction>
</comment>
<dbReference type="Gene3D" id="2.40.30.10">
    <property type="entry name" value="Translation factors"/>
    <property type="match status" value="1"/>
</dbReference>
<dbReference type="RefSeq" id="WP_069096170.1">
    <property type="nucleotide sequence ID" value="NZ_MASI01000011.1"/>
</dbReference>
<dbReference type="GO" id="GO:0010181">
    <property type="term" value="F:FMN binding"/>
    <property type="evidence" value="ECO:0007669"/>
    <property type="project" value="InterPro"/>
</dbReference>
<dbReference type="InterPro" id="IPR001709">
    <property type="entry name" value="Flavoprot_Pyr_Nucl_cyt_Rdtase"/>
</dbReference>
<keyword evidence="5 11" id="KW-0274">FAD</keyword>
<evidence type="ECO:0000256" key="7">
    <source>
        <dbReference type="ARBA" id="ARBA00022982"/>
    </source>
</evidence>
<dbReference type="PROSITE" id="PS51384">
    <property type="entry name" value="FAD_FR"/>
    <property type="match status" value="1"/>
</dbReference>
<keyword evidence="7 11" id="KW-0249">Electron transport</keyword>
<dbReference type="PATRIC" id="fig|1177755.3.peg.3059"/>
<keyword evidence="2 11" id="KW-0028">Amino-acid biosynthesis</keyword>
<reference evidence="15 16" key="1">
    <citation type="submission" date="2016-07" db="EMBL/GenBank/DDBJ databases">
        <title>Draft genome sequence of Methyloligella halotolerans C2T (VKM B-2706T=CCUG 61687T=DSM 25045T), a halotolerant polyhydroxybutyrate accumulating methylotroph.</title>
        <authorList>
            <person name="Vasilenko O.V."/>
            <person name="Doronina N.V."/>
            <person name="Poroshina M.N."/>
            <person name="Tarlachkov S.V."/>
            <person name="Trotsenko Y.A."/>
        </authorList>
    </citation>
    <scope>NUCLEOTIDE SEQUENCE [LARGE SCALE GENOMIC DNA]</scope>
    <source>
        <strain evidence="15 16">VKM B-2706</strain>
    </source>
</reference>
<dbReference type="InterPro" id="IPR029039">
    <property type="entry name" value="Flavoprotein-like_sf"/>
</dbReference>
<dbReference type="Gene3D" id="3.40.50.360">
    <property type="match status" value="1"/>
</dbReference>
<gene>
    <name evidence="15" type="ORF">A7A08_03033</name>
</gene>
<dbReference type="GO" id="GO:0004783">
    <property type="term" value="F:sulfite reductase (NADPH) activity"/>
    <property type="evidence" value="ECO:0007669"/>
    <property type="project" value="UniProtKB-EC"/>
</dbReference>
<dbReference type="Pfam" id="PF00175">
    <property type="entry name" value="NAD_binding_1"/>
    <property type="match status" value="1"/>
</dbReference>
<dbReference type="Gene3D" id="1.20.990.10">
    <property type="entry name" value="NADPH-cytochrome p450 Reductase, Chain A, domain 3"/>
    <property type="match status" value="1"/>
</dbReference>
<dbReference type="InterPro" id="IPR017927">
    <property type="entry name" value="FAD-bd_FR_type"/>
</dbReference>
<keyword evidence="6 11" id="KW-0521">NADP</keyword>
<feature type="binding site" evidence="12">
    <location>
        <begin position="400"/>
        <end position="403"/>
    </location>
    <ligand>
        <name>FAD</name>
        <dbReference type="ChEBI" id="CHEBI:57692"/>
    </ligand>
</feature>
<dbReference type="SUPFAM" id="SSF63380">
    <property type="entry name" value="Riboflavin synthase domain-like"/>
    <property type="match status" value="1"/>
</dbReference>
<dbReference type="Proteomes" id="UP000095087">
    <property type="component" value="Unassembled WGS sequence"/>
</dbReference>
<dbReference type="PRINTS" id="PR00371">
    <property type="entry name" value="FPNCR"/>
</dbReference>
<keyword evidence="1 11" id="KW-0813">Transport</keyword>
<dbReference type="Pfam" id="PF00258">
    <property type="entry name" value="Flavodoxin_1"/>
    <property type="match status" value="1"/>
</dbReference>
<dbReference type="SUPFAM" id="SSF52218">
    <property type="entry name" value="Flavoproteins"/>
    <property type="match status" value="1"/>
</dbReference>
<feature type="binding site" evidence="12">
    <location>
        <begin position="126"/>
        <end position="129"/>
    </location>
    <ligand>
        <name>FMN</name>
        <dbReference type="ChEBI" id="CHEBI:58210"/>
    </ligand>
</feature>
<dbReference type="PANTHER" id="PTHR19384">
    <property type="entry name" value="NITRIC OXIDE SYNTHASE-RELATED"/>
    <property type="match status" value="1"/>
</dbReference>
<evidence type="ECO:0000259" key="13">
    <source>
        <dbReference type="PROSITE" id="PS50902"/>
    </source>
</evidence>
<keyword evidence="9 11" id="KW-0198">Cysteine biosynthesis</keyword>
<dbReference type="InterPro" id="IPR017938">
    <property type="entry name" value="Riboflavin_synthase-like_b-brl"/>
</dbReference>
<feature type="binding site" evidence="12">
    <location>
        <begin position="532"/>
        <end position="533"/>
    </location>
    <ligand>
        <name>NADP(+)</name>
        <dbReference type="ChEBI" id="CHEBI:58349"/>
    </ligand>
</feature>
<dbReference type="CDD" id="cd06199">
    <property type="entry name" value="SiR"/>
    <property type="match status" value="1"/>
</dbReference>
<evidence type="ECO:0000256" key="4">
    <source>
        <dbReference type="ARBA" id="ARBA00022643"/>
    </source>
</evidence>
<dbReference type="OrthoDB" id="9816402at2"/>
<dbReference type="InterPro" id="IPR008254">
    <property type="entry name" value="Flavodoxin/NO_synth"/>
</dbReference>
<dbReference type="SUPFAM" id="SSF52343">
    <property type="entry name" value="Ferredoxin reductase-like, C-terminal NADP-linked domain"/>
    <property type="match status" value="1"/>
</dbReference>
<evidence type="ECO:0000256" key="3">
    <source>
        <dbReference type="ARBA" id="ARBA00022630"/>
    </source>
</evidence>
<feature type="binding site" evidence="12">
    <location>
        <position position="424"/>
    </location>
    <ligand>
        <name>FAD</name>
        <dbReference type="ChEBI" id="CHEBI:57692"/>
    </ligand>
</feature>
<keyword evidence="8 11" id="KW-0560">Oxidoreductase</keyword>
<evidence type="ECO:0000259" key="14">
    <source>
        <dbReference type="PROSITE" id="PS51384"/>
    </source>
</evidence>
<dbReference type="EMBL" id="MASI01000011">
    <property type="protein sequence ID" value="ODA66019.1"/>
    <property type="molecule type" value="Genomic_DNA"/>
</dbReference>
<feature type="binding site" evidence="12">
    <location>
        <position position="333"/>
    </location>
    <ligand>
        <name>FAD</name>
        <dbReference type="ChEBI" id="CHEBI:57692"/>
    </ligand>
</feature>
<evidence type="ECO:0000256" key="12">
    <source>
        <dbReference type="PIRSR" id="PIRSR000207-1"/>
    </source>
</evidence>
<evidence type="ECO:0000256" key="11">
    <source>
        <dbReference type="PIRNR" id="PIRNR000207"/>
    </source>
</evidence>
<feature type="binding site" evidence="12">
    <location>
        <begin position="538"/>
        <end position="542"/>
    </location>
    <ligand>
        <name>NADP(+)</name>
        <dbReference type="ChEBI" id="CHEBI:58349"/>
    </ligand>
</feature>
<evidence type="ECO:0000256" key="2">
    <source>
        <dbReference type="ARBA" id="ARBA00022605"/>
    </source>
</evidence>
<evidence type="ECO:0000256" key="5">
    <source>
        <dbReference type="ARBA" id="ARBA00022827"/>
    </source>
</evidence>
<comment type="function">
    <text evidence="11">Component of the sulfite reductase complex that catalyzes the 6-electron reduction of sulfite to sulfide. This is one of several activities required for the biosynthesis of L-cysteine from sulfate. The flavoprotein component catalyzes the electron flow from NADPH -&gt; FAD -&gt; FMN to the hemoprotein component.</text>
</comment>
<dbReference type="PIRSF" id="PIRSF000207">
    <property type="entry name" value="SiR-FP_CysJ"/>
    <property type="match status" value="1"/>
</dbReference>
<organism evidence="15 16">
    <name type="scientific">Methyloligella halotolerans</name>
    <dbReference type="NCBI Taxonomy" id="1177755"/>
    <lineage>
        <taxon>Bacteria</taxon>
        <taxon>Pseudomonadati</taxon>
        <taxon>Pseudomonadota</taxon>
        <taxon>Alphaproteobacteria</taxon>
        <taxon>Hyphomicrobiales</taxon>
        <taxon>Hyphomicrobiaceae</taxon>
        <taxon>Methyloligella</taxon>
    </lineage>
</organism>
<protein>
    <recommendedName>
        <fullName evidence="11">Sulfite reductase [NADPH] flavoprotein alpha-component</fullName>
        <shortName evidence="11">SiR-FP</shortName>
        <ecNumber evidence="11">1.8.1.2</ecNumber>
    </recommendedName>
</protein>
<dbReference type="GO" id="GO:0005829">
    <property type="term" value="C:cytosol"/>
    <property type="evidence" value="ECO:0007669"/>
    <property type="project" value="TreeGrafter"/>
</dbReference>
<keyword evidence="16" id="KW-1185">Reference proteome</keyword>
<dbReference type="GO" id="GO:0019344">
    <property type="term" value="P:cysteine biosynthetic process"/>
    <property type="evidence" value="ECO:0007669"/>
    <property type="project" value="UniProtKB-KW"/>
</dbReference>
<feature type="domain" description="Flavodoxin-like" evidence="13">
    <location>
        <begin position="73"/>
        <end position="211"/>
    </location>
</feature>
<sequence length="611" mass="67505">MSALDFQSLGLSEQQWSRIKELANSLSPEQALWLSGYFAGMDYRLREAGSSGQLPSGKSIGKGADGEVAARPISILFGSETGNSRELASALASGLRVEGCDISLQAMGDYKPRELKSEHDVLIVTSTHGEGDPPATALDFFEFLESKKAPELPHLRYSVLALGDSTYEQFCEAGKRLDRRLEQLGAERLVNRVDCDVDYEDTAADWIRTVTERLKESNDRAQLGDGAADDISSLNPASAAIFDQSNPFEASVIDNFVLTGRGSSKETRHVELSVEGSGLGFEPGDALGIYARNDPRLVEKILESLEMAADAEIVIDGEPRRLDVALSESFELTSGTTRFINKWAELTEAEELDALRGKEQASERAAFLERNHIIDIVSRFPAKGINPNEFIAGLRQMRPRLYSIASSSAFAPDEVHLTVATVRYPLNGEERSGIATGHIADFCETEAMLPVYIQPNPRFRLAADDTPILMVGAGTGVAPFRAFMQEREVRGTSGRSWLVFGERNFHTDFLYQTEWQQWLRDRRLNQMDVAFSRDQSAKAYVQHRLAERSRDVLAWLEEGATLYVCGGRNLAPAIHATLTQILKQEGGHSDVSAAEYLGAMQSDSRYQIDVY</sequence>
<evidence type="ECO:0000256" key="8">
    <source>
        <dbReference type="ARBA" id="ARBA00023002"/>
    </source>
</evidence>
<keyword evidence="3 11" id="KW-0285">Flavoprotein</keyword>
<comment type="subunit">
    <text evidence="11">Alpha(8)-beta(8). The alpha component is a flavoprotein, the beta component is a hemoprotein.</text>
</comment>
<feature type="domain" description="FAD-binding FR-type" evidence="14">
    <location>
        <begin position="245"/>
        <end position="462"/>
    </location>
</feature>
<proteinExistence type="predicted"/>
<evidence type="ECO:0000256" key="6">
    <source>
        <dbReference type="ARBA" id="ARBA00022857"/>
    </source>
</evidence>
<evidence type="ECO:0000256" key="1">
    <source>
        <dbReference type="ARBA" id="ARBA00022448"/>
    </source>
</evidence>
<dbReference type="PROSITE" id="PS50902">
    <property type="entry name" value="FLAVODOXIN_LIKE"/>
    <property type="match status" value="1"/>
</dbReference>
<evidence type="ECO:0000313" key="15">
    <source>
        <dbReference type="EMBL" id="ODA66019.1"/>
    </source>
</evidence>
<comment type="pathway">
    <text evidence="11">Sulfur metabolism; hydrogen sulfide biosynthesis; hydrogen sulfide from sulfite (NADPH route): step 1/1.</text>
</comment>
<dbReference type="Gene3D" id="3.40.50.80">
    <property type="entry name" value="Nucleotide-binding domain of ferredoxin-NADP reductase (FNR) module"/>
    <property type="match status" value="1"/>
</dbReference>
<dbReference type="InterPro" id="IPR001094">
    <property type="entry name" value="Flavdoxin-like"/>
</dbReference>
<dbReference type="InterPro" id="IPR010199">
    <property type="entry name" value="CysJ"/>
</dbReference>
<dbReference type="UniPathway" id="UPA00140">
    <property type="reaction ID" value="UER00207"/>
</dbReference>
<evidence type="ECO:0000256" key="10">
    <source>
        <dbReference type="ARBA" id="ARBA00052219"/>
    </source>
</evidence>
<dbReference type="STRING" id="1177755.A7A08_03033"/>
<feature type="binding site" evidence="12">
    <location>
        <begin position="418"/>
        <end position="420"/>
    </location>
    <ligand>
        <name>FAD</name>
        <dbReference type="ChEBI" id="CHEBI:57692"/>
    </ligand>
</feature>
<comment type="cofactor">
    <cofactor evidence="11 12">
        <name>FMN</name>
        <dbReference type="ChEBI" id="CHEBI:58210"/>
    </cofactor>
    <text evidence="11 12">Binds 1 FMN per subunit.</text>
</comment>
<accession>A0A1E2RVE1</accession>
<dbReference type="Pfam" id="PF00667">
    <property type="entry name" value="FAD_binding_1"/>
    <property type="match status" value="1"/>
</dbReference>
<evidence type="ECO:0000256" key="9">
    <source>
        <dbReference type="ARBA" id="ARBA00023192"/>
    </source>
</evidence>
<dbReference type="InterPro" id="IPR003097">
    <property type="entry name" value="CysJ-like_FAD-binding"/>
</dbReference>
<feature type="binding site" evidence="12">
    <location>
        <position position="611"/>
    </location>
    <ligand>
        <name>FAD</name>
        <dbReference type="ChEBI" id="CHEBI:57692"/>
    </ligand>
</feature>
<comment type="cofactor">
    <cofactor evidence="11 12">
        <name>FAD</name>
        <dbReference type="ChEBI" id="CHEBI:57692"/>
    </cofactor>
    <text evidence="11 12">Binds 1 FAD per subunit.</text>
</comment>
<dbReference type="InterPro" id="IPR039261">
    <property type="entry name" value="FNR_nucleotide-bd"/>
</dbReference>
<dbReference type="GO" id="GO:0050660">
    <property type="term" value="F:flavin adenine dinucleotide binding"/>
    <property type="evidence" value="ECO:0007669"/>
    <property type="project" value="InterPro"/>
</dbReference>
<dbReference type="PRINTS" id="PR00369">
    <property type="entry name" value="FLAVODOXIN"/>
</dbReference>
<dbReference type="GO" id="GO:0070814">
    <property type="term" value="P:hydrogen sulfide biosynthetic process"/>
    <property type="evidence" value="ECO:0007669"/>
    <property type="project" value="UniProtKB-UniPathway"/>
</dbReference>